<proteinExistence type="predicted"/>
<evidence type="ECO:0000313" key="1">
    <source>
        <dbReference type="EMBL" id="KAH9320289.1"/>
    </source>
</evidence>
<comment type="caution">
    <text evidence="1">The sequence shown here is derived from an EMBL/GenBank/DDBJ whole genome shotgun (WGS) entry which is preliminary data.</text>
</comment>
<gene>
    <name evidence="1" type="ORF">KI387_022058</name>
</gene>
<dbReference type="Proteomes" id="UP000824469">
    <property type="component" value="Unassembled WGS sequence"/>
</dbReference>
<keyword evidence="2" id="KW-1185">Reference proteome</keyword>
<reference evidence="1 2" key="1">
    <citation type="journal article" date="2021" name="Nat. Plants">
        <title>The Taxus genome provides insights into paclitaxel biosynthesis.</title>
        <authorList>
            <person name="Xiong X."/>
            <person name="Gou J."/>
            <person name="Liao Q."/>
            <person name="Li Y."/>
            <person name="Zhou Q."/>
            <person name="Bi G."/>
            <person name="Li C."/>
            <person name="Du R."/>
            <person name="Wang X."/>
            <person name="Sun T."/>
            <person name="Guo L."/>
            <person name="Liang H."/>
            <person name="Lu P."/>
            <person name="Wu Y."/>
            <person name="Zhang Z."/>
            <person name="Ro D.K."/>
            <person name="Shang Y."/>
            <person name="Huang S."/>
            <person name="Yan J."/>
        </authorList>
    </citation>
    <scope>NUCLEOTIDE SEQUENCE [LARGE SCALE GENOMIC DNA]</scope>
    <source>
        <strain evidence="1">Ta-2019</strain>
    </source>
</reference>
<dbReference type="EMBL" id="JAHRHJ020000004">
    <property type="protein sequence ID" value="KAH9320289.1"/>
    <property type="molecule type" value="Genomic_DNA"/>
</dbReference>
<name>A0AA38GBM8_TAXCH</name>
<dbReference type="AlphaFoldDB" id="A0AA38GBM8"/>
<sequence length="89" mass="9916">MVEERREEEVEEMDIKVEVALGGGGDGAGEATKVARLHVELDQMRVERHNLAAVGCGHSRERDHYCRHREAYMAHFGDLIAIVATESAN</sequence>
<accession>A0AA38GBM8</accession>
<organism evidence="1 2">
    <name type="scientific">Taxus chinensis</name>
    <name type="common">Chinese yew</name>
    <name type="synonym">Taxus wallichiana var. chinensis</name>
    <dbReference type="NCBI Taxonomy" id="29808"/>
    <lineage>
        <taxon>Eukaryota</taxon>
        <taxon>Viridiplantae</taxon>
        <taxon>Streptophyta</taxon>
        <taxon>Embryophyta</taxon>
        <taxon>Tracheophyta</taxon>
        <taxon>Spermatophyta</taxon>
        <taxon>Pinopsida</taxon>
        <taxon>Pinidae</taxon>
        <taxon>Conifers II</taxon>
        <taxon>Cupressales</taxon>
        <taxon>Taxaceae</taxon>
        <taxon>Taxus</taxon>
    </lineage>
</organism>
<protein>
    <submittedName>
        <fullName evidence="1">Uncharacterized protein</fullName>
    </submittedName>
</protein>
<feature type="non-terminal residue" evidence="1">
    <location>
        <position position="89"/>
    </location>
</feature>
<evidence type="ECO:0000313" key="2">
    <source>
        <dbReference type="Proteomes" id="UP000824469"/>
    </source>
</evidence>